<accession>A0A975GF71</accession>
<dbReference type="AlphaFoldDB" id="A0A975GF71"/>
<keyword evidence="3" id="KW-1185">Reference proteome</keyword>
<keyword evidence="1" id="KW-0472">Membrane</keyword>
<proteinExistence type="predicted"/>
<dbReference type="EMBL" id="CP061799">
    <property type="protein sequence ID" value="QTA78957.1"/>
    <property type="molecule type" value="Genomic_DNA"/>
</dbReference>
<feature type="transmembrane region" description="Helical" evidence="1">
    <location>
        <begin position="101"/>
        <end position="122"/>
    </location>
</feature>
<evidence type="ECO:0000313" key="3">
    <source>
        <dbReference type="Proteomes" id="UP000663720"/>
    </source>
</evidence>
<name>A0A975GF71_9BACT</name>
<reference evidence="2" key="1">
    <citation type="journal article" date="2021" name="Microb. Physiol.">
        <title>Proteogenomic Insights into the Physiology of Marine, Sulfate-Reducing, Filamentous Desulfonema limicola and Desulfonema magnum.</title>
        <authorList>
            <person name="Schnaars V."/>
            <person name="Wohlbrand L."/>
            <person name="Scheve S."/>
            <person name="Hinrichs C."/>
            <person name="Reinhardt R."/>
            <person name="Rabus R."/>
        </authorList>
    </citation>
    <scope>NUCLEOTIDE SEQUENCE</scope>
    <source>
        <strain evidence="2">5ac10</strain>
    </source>
</reference>
<protein>
    <submittedName>
        <fullName evidence="2">Uncharacterized protein</fullName>
    </submittedName>
</protein>
<organism evidence="2 3">
    <name type="scientific">Desulfonema limicola</name>
    <dbReference type="NCBI Taxonomy" id="45656"/>
    <lineage>
        <taxon>Bacteria</taxon>
        <taxon>Pseudomonadati</taxon>
        <taxon>Thermodesulfobacteriota</taxon>
        <taxon>Desulfobacteria</taxon>
        <taxon>Desulfobacterales</taxon>
        <taxon>Desulfococcaceae</taxon>
        <taxon>Desulfonema</taxon>
    </lineage>
</organism>
<dbReference type="KEGG" id="dli:dnl_12040"/>
<dbReference type="Proteomes" id="UP000663720">
    <property type="component" value="Chromosome"/>
</dbReference>
<gene>
    <name evidence="2" type="ORF">dnl_12040</name>
</gene>
<evidence type="ECO:0000256" key="1">
    <source>
        <dbReference type="SAM" id="Phobius"/>
    </source>
</evidence>
<keyword evidence="1" id="KW-0812">Transmembrane</keyword>
<keyword evidence="1" id="KW-1133">Transmembrane helix</keyword>
<evidence type="ECO:0000313" key="2">
    <source>
        <dbReference type="EMBL" id="QTA78957.1"/>
    </source>
</evidence>
<dbReference type="RefSeq" id="WP_207690762.1">
    <property type="nucleotide sequence ID" value="NZ_CP061799.1"/>
</dbReference>
<sequence>MEQEIKSFDKNKINININKKEDDSKALKLKIELECSEKFAENVLNNFSALLQTDKIKSLLSERPDNQQVVKIQNQKTSYSPRPPVIDYDKKNKDIVSGRNNMVFISFILVMVIFSVTSVFFYKQYTQEQALQKINYEKAKVNSRLFDNLLEQKADTLLNLLNKLTYLPRMRAAFPKIVMMYPIAQLQRGTNASDQAKAALEFILEVRKVFDLWCEKPNYFDLKNRASEEDIKYFLAAWEETARVLKYLENAKQKPEKYLSTSSSISYK</sequence>